<evidence type="ECO:0000313" key="3">
    <source>
        <dbReference type="Proteomes" id="UP000274909"/>
    </source>
</evidence>
<dbReference type="OrthoDB" id="5242431at2"/>
<dbReference type="AlphaFoldDB" id="A0A3S0XD37"/>
<accession>A0A3S0XD37</accession>
<protein>
    <submittedName>
        <fullName evidence="2">Uncharacterized protein</fullName>
    </submittedName>
</protein>
<evidence type="ECO:0000313" key="2">
    <source>
        <dbReference type="EMBL" id="RUR03070.1"/>
    </source>
</evidence>
<comment type="caution">
    <text evidence="2">The sequence shown here is derived from an EMBL/GenBank/DDBJ whole genome shotgun (WGS) entry which is preliminary data.</text>
</comment>
<reference evidence="2 3" key="1">
    <citation type="submission" date="2018-12" db="EMBL/GenBank/DDBJ databases">
        <authorList>
            <person name="Li F."/>
        </authorList>
    </citation>
    <scope>NUCLEOTIDE SEQUENCE [LARGE SCALE GENOMIC DNA]</scope>
    <source>
        <strain evidence="2 3">EGI 6500705</strain>
    </source>
</reference>
<keyword evidence="1" id="KW-1133">Transmembrane helix</keyword>
<dbReference type="RefSeq" id="WP_127046102.1">
    <property type="nucleotide sequence ID" value="NZ_RZGZ01000001.1"/>
</dbReference>
<name>A0A3S0XD37_9MICO</name>
<keyword evidence="3" id="KW-1185">Reference proteome</keyword>
<gene>
    <name evidence="2" type="ORF">ELQ94_00485</name>
</gene>
<dbReference type="Proteomes" id="UP000274909">
    <property type="component" value="Unassembled WGS sequence"/>
</dbReference>
<feature type="transmembrane region" description="Helical" evidence="1">
    <location>
        <begin position="111"/>
        <end position="133"/>
    </location>
</feature>
<organism evidence="2 3">
    <name type="scientific">Labedella endophytica</name>
    <dbReference type="NCBI Taxonomy" id="1523160"/>
    <lineage>
        <taxon>Bacteria</taxon>
        <taxon>Bacillati</taxon>
        <taxon>Actinomycetota</taxon>
        <taxon>Actinomycetes</taxon>
        <taxon>Micrococcales</taxon>
        <taxon>Microbacteriaceae</taxon>
        <taxon>Labedella</taxon>
    </lineage>
</organism>
<proteinExistence type="predicted"/>
<keyword evidence="1" id="KW-0472">Membrane</keyword>
<evidence type="ECO:0000256" key="1">
    <source>
        <dbReference type="SAM" id="Phobius"/>
    </source>
</evidence>
<keyword evidence="1" id="KW-0812">Transmembrane</keyword>
<sequence length="249" mass="25017">MTDDVTDRRAELIAAALASELTPDEVAELDALRAEDPTIDADLADFGVILGSVRSVEMWDEDAPTSELAARVAGIADDTSASEQGADASVVAPVDRAGDGSRRRPTRVGRFAFAAAAAAACVAIGVGGGVMLATPAAPPSGPAGALGAVESVSFDGEPAGVEVDGDVIAHTWGTETVLTIDGLPVGDVYDVIVLDGSGREWSAGTFLGSEVTIDCTMNASVLRPDAVQVQVRAADGTKVATAALPSVAG</sequence>
<dbReference type="EMBL" id="RZGZ01000001">
    <property type="protein sequence ID" value="RUR03070.1"/>
    <property type="molecule type" value="Genomic_DNA"/>
</dbReference>